<dbReference type="EMBL" id="QLYX01000005">
    <property type="protein sequence ID" value="RAY14808.1"/>
    <property type="molecule type" value="Genomic_DNA"/>
</dbReference>
<sequence>MEPRIASPDEAASPPGAGGTVRTSRITAGARRGPWQVDLATMVRAEVVRRVSRVPISLRLEPGVLVDAAPTQLVRVLADLVDHAQRHADQVFQIEVRRNGRCAELVVEDDGDGMVGTDRGRTFRRSARPGGTNTGGPEDVDGLAAVRDIARAHSGMLRVAESAMGGARFVLLLPVAGLPEAGRRTCAATT</sequence>
<keyword evidence="7" id="KW-0472">Membrane</keyword>
<dbReference type="RefSeq" id="WP_111867160.1">
    <property type="nucleotide sequence ID" value="NZ_QLYX01000005.1"/>
</dbReference>
<evidence type="ECO:0000256" key="4">
    <source>
        <dbReference type="ARBA" id="ARBA00022679"/>
    </source>
</evidence>
<dbReference type="SUPFAM" id="SSF55874">
    <property type="entry name" value="ATPase domain of HSP90 chaperone/DNA topoisomerase II/histidine kinase"/>
    <property type="match status" value="1"/>
</dbReference>
<keyword evidence="3" id="KW-0597">Phosphoprotein</keyword>
<keyword evidence="7" id="KW-1133">Transmembrane helix</keyword>
<dbReference type="InterPro" id="IPR003594">
    <property type="entry name" value="HATPase_dom"/>
</dbReference>
<feature type="region of interest" description="Disordered" evidence="8">
    <location>
        <begin position="1"/>
        <end position="28"/>
    </location>
</feature>
<evidence type="ECO:0000256" key="7">
    <source>
        <dbReference type="ARBA" id="ARBA00022989"/>
    </source>
</evidence>
<organism evidence="10 11">
    <name type="scientific">Actinomadura craniellae</name>
    <dbReference type="NCBI Taxonomy" id="2231787"/>
    <lineage>
        <taxon>Bacteria</taxon>
        <taxon>Bacillati</taxon>
        <taxon>Actinomycetota</taxon>
        <taxon>Actinomycetes</taxon>
        <taxon>Streptosporangiales</taxon>
        <taxon>Thermomonosporaceae</taxon>
        <taxon>Actinomadura</taxon>
    </lineage>
</organism>
<evidence type="ECO:0000256" key="3">
    <source>
        <dbReference type="ARBA" id="ARBA00022553"/>
    </source>
</evidence>
<evidence type="ECO:0000256" key="8">
    <source>
        <dbReference type="SAM" id="MobiDB-lite"/>
    </source>
</evidence>
<protein>
    <recommendedName>
        <fullName evidence="2">histidine kinase</fullName>
        <ecNumber evidence="2">2.7.13.3</ecNumber>
    </recommendedName>
</protein>
<dbReference type="GO" id="GO:0004673">
    <property type="term" value="F:protein histidine kinase activity"/>
    <property type="evidence" value="ECO:0007669"/>
    <property type="project" value="UniProtKB-EC"/>
</dbReference>
<dbReference type="PANTHER" id="PTHR45436">
    <property type="entry name" value="SENSOR HISTIDINE KINASE YKOH"/>
    <property type="match status" value="1"/>
</dbReference>
<evidence type="ECO:0000256" key="5">
    <source>
        <dbReference type="ARBA" id="ARBA00022692"/>
    </source>
</evidence>
<accession>A0A365H714</accession>
<keyword evidence="5" id="KW-0812">Transmembrane</keyword>
<dbReference type="PANTHER" id="PTHR45436:SF5">
    <property type="entry name" value="SENSOR HISTIDINE KINASE TRCS"/>
    <property type="match status" value="1"/>
</dbReference>
<dbReference type="GO" id="GO:0005886">
    <property type="term" value="C:plasma membrane"/>
    <property type="evidence" value="ECO:0007669"/>
    <property type="project" value="TreeGrafter"/>
</dbReference>
<dbReference type="OrthoDB" id="9786919at2"/>
<dbReference type="Gene3D" id="3.30.565.10">
    <property type="entry name" value="Histidine kinase-like ATPase, C-terminal domain"/>
    <property type="match status" value="1"/>
</dbReference>
<dbReference type="GO" id="GO:0000160">
    <property type="term" value="P:phosphorelay signal transduction system"/>
    <property type="evidence" value="ECO:0007669"/>
    <property type="project" value="TreeGrafter"/>
</dbReference>
<gene>
    <name evidence="10" type="ORF">DPM19_13840</name>
</gene>
<evidence type="ECO:0000259" key="9">
    <source>
        <dbReference type="PROSITE" id="PS50109"/>
    </source>
</evidence>
<name>A0A365H714_9ACTN</name>
<dbReference type="Proteomes" id="UP000251891">
    <property type="component" value="Unassembled WGS sequence"/>
</dbReference>
<evidence type="ECO:0000256" key="2">
    <source>
        <dbReference type="ARBA" id="ARBA00012438"/>
    </source>
</evidence>
<dbReference type="AlphaFoldDB" id="A0A365H714"/>
<keyword evidence="11" id="KW-1185">Reference proteome</keyword>
<dbReference type="EC" id="2.7.13.3" evidence="2"/>
<dbReference type="Pfam" id="PF02518">
    <property type="entry name" value="HATPase_c"/>
    <property type="match status" value="1"/>
</dbReference>
<evidence type="ECO:0000313" key="11">
    <source>
        <dbReference type="Proteomes" id="UP000251891"/>
    </source>
</evidence>
<evidence type="ECO:0000256" key="6">
    <source>
        <dbReference type="ARBA" id="ARBA00022777"/>
    </source>
</evidence>
<feature type="domain" description="Histidine kinase" evidence="9">
    <location>
        <begin position="54"/>
        <end position="177"/>
    </location>
</feature>
<comment type="caution">
    <text evidence="10">The sequence shown here is derived from an EMBL/GenBank/DDBJ whole genome shotgun (WGS) entry which is preliminary data.</text>
</comment>
<proteinExistence type="predicted"/>
<keyword evidence="4" id="KW-0808">Transferase</keyword>
<evidence type="ECO:0000256" key="1">
    <source>
        <dbReference type="ARBA" id="ARBA00000085"/>
    </source>
</evidence>
<reference evidence="10 11" key="1">
    <citation type="submission" date="2018-06" db="EMBL/GenBank/DDBJ databases">
        <title>Actinomadura craniellae sp. nov. isolated from marine sponge Craniella sp.</title>
        <authorList>
            <person name="Li L."/>
            <person name="Xu Q.H."/>
            <person name="Lin H.W."/>
            <person name="Lu Y.H."/>
        </authorList>
    </citation>
    <scope>NUCLEOTIDE SEQUENCE [LARGE SCALE GENOMIC DNA]</scope>
    <source>
        <strain evidence="10 11">LHW63021</strain>
    </source>
</reference>
<evidence type="ECO:0000313" key="10">
    <source>
        <dbReference type="EMBL" id="RAY14808.1"/>
    </source>
</evidence>
<comment type="catalytic activity">
    <reaction evidence="1">
        <text>ATP + protein L-histidine = ADP + protein N-phospho-L-histidine.</text>
        <dbReference type="EC" id="2.7.13.3"/>
    </reaction>
</comment>
<dbReference type="InterPro" id="IPR050428">
    <property type="entry name" value="TCS_sensor_his_kinase"/>
</dbReference>
<dbReference type="PROSITE" id="PS50109">
    <property type="entry name" value="HIS_KIN"/>
    <property type="match status" value="1"/>
</dbReference>
<dbReference type="SMART" id="SM00387">
    <property type="entry name" value="HATPase_c"/>
    <property type="match status" value="1"/>
</dbReference>
<dbReference type="InterPro" id="IPR005467">
    <property type="entry name" value="His_kinase_dom"/>
</dbReference>
<dbReference type="InterPro" id="IPR036890">
    <property type="entry name" value="HATPase_C_sf"/>
</dbReference>
<keyword evidence="6" id="KW-0418">Kinase</keyword>